<evidence type="ECO:0000313" key="8">
    <source>
        <dbReference type="Proteomes" id="UP000830167"/>
    </source>
</evidence>
<dbReference type="InterPro" id="IPR009003">
    <property type="entry name" value="Peptidase_S1_PA"/>
</dbReference>
<dbReference type="Proteomes" id="UP000830167">
    <property type="component" value="Chromosome"/>
</dbReference>
<name>A0ABY4CMI0_9BACL</name>
<keyword evidence="8" id="KW-1185">Reference proteome</keyword>
<dbReference type="SUPFAM" id="SSF50156">
    <property type="entry name" value="PDZ domain-like"/>
    <property type="match status" value="1"/>
</dbReference>
<gene>
    <name evidence="7" type="ORF">LSG31_05525</name>
</gene>
<evidence type="ECO:0000256" key="3">
    <source>
        <dbReference type="ARBA" id="ARBA00022801"/>
    </source>
</evidence>
<comment type="similarity">
    <text evidence="1">Belongs to the peptidase S1C family.</text>
</comment>
<dbReference type="RefSeq" id="WP_347438396.1">
    <property type="nucleotide sequence ID" value="NZ_CP089291.1"/>
</dbReference>
<feature type="domain" description="PDZ" evidence="6">
    <location>
        <begin position="297"/>
        <end position="377"/>
    </location>
</feature>
<evidence type="ECO:0000256" key="5">
    <source>
        <dbReference type="SAM" id="Phobius"/>
    </source>
</evidence>
<dbReference type="InterPro" id="IPR036034">
    <property type="entry name" value="PDZ_sf"/>
</dbReference>
<dbReference type="InterPro" id="IPR043504">
    <property type="entry name" value="Peptidase_S1_PA_chymotrypsin"/>
</dbReference>
<evidence type="ECO:0000256" key="2">
    <source>
        <dbReference type="ARBA" id="ARBA00022670"/>
    </source>
</evidence>
<keyword evidence="5" id="KW-0472">Membrane</keyword>
<evidence type="ECO:0000256" key="1">
    <source>
        <dbReference type="ARBA" id="ARBA00010541"/>
    </source>
</evidence>
<keyword evidence="5" id="KW-0812">Transmembrane</keyword>
<proteinExistence type="inferred from homology"/>
<organism evidence="7 8">
    <name type="scientific">Fodinisporobacter ferrooxydans</name>
    <dbReference type="NCBI Taxonomy" id="2901836"/>
    <lineage>
        <taxon>Bacteria</taxon>
        <taxon>Bacillati</taxon>
        <taxon>Bacillota</taxon>
        <taxon>Bacilli</taxon>
        <taxon>Bacillales</taxon>
        <taxon>Alicyclobacillaceae</taxon>
        <taxon>Fodinisporobacter</taxon>
    </lineage>
</organism>
<protein>
    <submittedName>
        <fullName evidence="7">Trypsin-like peptidase domain-containing protein</fullName>
    </submittedName>
</protein>
<keyword evidence="4" id="KW-0720">Serine protease</keyword>
<dbReference type="InterPro" id="IPR001478">
    <property type="entry name" value="PDZ"/>
</dbReference>
<sequence length="411" mass="43470">MGFYNHEYEREPRRPNKMKWVGMIVLSALVGSASTLAAVPFLLKSNVIAMPQASIGNNLTNTSAPVSNVTVKVNDGVVSAVNKVKAAIVGVVNYGRVTDFWTQNSKVQEQGEGSGIIFDKQGHIITNNHVVEGATSVEVLLPDGKKAKAKVIGTDRYSDLAVLQIPASLVTGVATFGNSDSLQVGEPAIAIGNPLGHEFNQTVTEGVISALSRTMPVKDEKTGQVLGQETVLQTDAAINPGNSGGALCNIEGQVIGINSAKIASAGVEGMGFAIPINEARPIIDDIMKYGHVNYPALGIGVRDVSQVPTEYLPQLPVDYGVFVIQVQSKEAKASGLQRGDVIVALDGEKITDSSTLHTVLFKHKIGDTVKLTVYRDGEKKEISVKLISLSSLNKTQPQGYFGGQGNGNVVP</sequence>
<keyword evidence="3" id="KW-0378">Hydrolase</keyword>
<dbReference type="SUPFAM" id="SSF50494">
    <property type="entry name" value="Trypsin-like serine proteases"/>
    <property type="match status" value="1"/>
</dbReference>
<dbReference type="InterPro" id="IPR051201">
    <property type="entry name" value="Chloro_Bact_Ser_Proteases"/>
</dbReference>
<dbReference type="PRINTS" id="PR00834">
    <property type="entry name" value="PROTEASES2C"/>
</dbReference>
<keyword evidence="5" id="KW-1133">Transmembrane helix</keyword>
<dbReference type="Gene3D" id="2.30.42.10">
    <property type="match status" value="1"/>
</dbReference>
<dbReference type="Pfam" id="PF13365">
    <property type="entry name" value="Trypsin_2"/>
    <property type="match status" value="1"/>
</dbReference>
<evidence type="ECO:0000313" key="7">
    <source>
        <dbReference type="EMBL" id="UOF91708.1"/>
    </source>
</evidence>
<evidence type="ECO:0000256" key="4">
    <source>
        <dbReference type="ARBA" id="ARBA00022825"/>
    </source>
</evidence>
<reference evidence="7" key="1">
    <citation type="submission" date="2021-12" db="EMBL/GenBank/DDBJ databases">
        <title>Alicyclobacillaceae gen. nov., sp. nov., isolated from chalcocite enrichment system.</title>
        <authorList>
            <person name="Jiang Z."/>
        </authorList>
    </citation>
    <scope>NUCLEOTIDE SEQUENCE</scope>
    <source>
        <strain evidence="7">MYW30-H2</strain>
    </source>
</reference>
<dbReference type="PANTHER" id="PTHR43343:SF3">
    <property type="entry name" value="PROTEASE DO-LIKE 8, CHLOROPLASTIC"/>
    <property type="match status" value="1"/>
</dbReference>
<feature type="transmembrane region" description="Helical" evidence="5">
    <location>
        <begin position="20"/>
        <end position="43"/>
    </location>
</feature>
<dbReference type="SMART" id="SM00228">
    <property type="entry name" value="PDZ"/>
    <property type="match status" value="1"/>
</dbReference>
<dbReference type="CDD" id="cd06781">
    <property type="entry name" value="cpPDZ_BsHtra-like"/>
    <property type="match status" value="1"/>
</dbReference>
<dbReference type="Gene3D" id="2.40.10.10">
    <property type="entry name" value="Trypsin-like serine proteases"/>
    <property type="match status" value="2"/>
</dbReference>
<dbReference type="PROSITE" id="PS50106">
    <property type="entry name" value="PDZ"/>
    <property type="match status" value="1"/>
</dbReference>
<evidence type="ECO:0000259" key="6">
    <source>
        <dbReference type="PROSITE" id="PS50106"/>
    </source>
</evidence>
<keyword evidence="2" id="KW-0645">Protease</keyword>
<dbReference type="EMBL" id="CP089291">
    <property type="protein sequence ID" value="UOF91708.1"/>
    <property type="molecule type" value="Genomic_DNA"/>
</dbReference>
<dbReference type="InterPro" id="IPR001940">
    <property type="entry name" value="Peptidase_S1C"/>
</dbReference>
<dbReference type="PANTHER" id="PTHR43343">
    <property type="entry name" value="PEPTIDASE S12"/>
    <property type="match status" value="1"/>
</dbReference>
<dbReference type="Pfam" id="PF13180">
    <property type="entry name" value="PDZ_2"/>
    <property type="match status" value="1"/>
</dbReference>
<accession>A0ABY4CMI0</accession>